<dbReference type="Pfam" id="PF07690">
    <property type="entry name" value="MFS_1"/>
    <property type="match status" value="1"/>
</dbReference>
<name>A0ABT4IAI5_9ACTO</name>
<feature type="transmembrane region" description="Helical" evidence="7">
    <location>
        <begin position="15"/>
        <end position="32"/>
    </location>
</feature>
<feature type="transmembrane region" description="Helical" evidence="7">
    <location>
        <begin position="157"/>
        <end position="178"/>
    </location>
</feature>
<evidence type="ECO:0000259" key="8">
    <source>
        <dbReference type="PROSITE" id="PS50850"/>
    </source>
</evidence>
<feature type="transmembrane region" description="Helical" evidence="7">
    <location>
        <begin position="108"/>
        <end position="127"/>
    </location>
</feature>
<feature type="transmembrane region" description="Helical" evidence="7">
    <location>
        <begin position="415"/>
        <end position="434"/>
    </location>
</feature>
<feature type="transmembrane region" description="Helical" evidence="7">
    <location>
        <begin position="305"/>
        <end position="324"/>
    </location>
</feature>
<feature type="domain" description="Major facilitator superfamily (MFS) profile" evidence="8">
    <location>
        <begin position="1"/>
        <end position="439"/>
    </location>
</feature>
<reference evidence="9" key="1">
    <citation type="submission" date="2022-10" db="EMBL/GenBank/DDBJ databases">
        <title>Genome sequence of Actinomyces israelii ATCC 10048.</title>
        <authorList>
            <person name="Watt R.M."/>
            <person name="Tong W.M."/>
        </authorList>
    </citation>
    <scope>NUCLEOTIDE SEQUENCE</scope>
    <source>
        <strain evidence="9">ATCC 10048</strain>
    </source>
</reference>
<keyword evidence="4 7" id="KW-0812">Transmembrane</keyword>
<evidence type="ECO:0000313" key="10">
    <source>
        <dbReference type="Proteomes" id="UP001072034"/>
    </source>
</evidence>
<dbReference type="InterPro" id="IPR011701">
    <property type="entry name" value="MFS"/>
</dbReference>
<dbReference type="InterPro" id="IPR036259">
    <property type="entry name" value="MFS_trans_sf"/>
</dbReference>
<evidence type="ECO:0000256" key="5">
    <source>
        <dbReference type="ARBA" id="ARBA00022989"/>
    </source>
</evidence>
<comment type="subcellular location">
    <subcellularLocation>
        <location evidence="1">Cell membrane</location>
        <topology evidence="1">Multi-pass membrane protein</topology>
    </subcellularLocation>
</comment>
<accession>A0ABT4IAI5</accession>
<dbReference type="RefSeq" id="WP_268918090.1">
    <property type="nucleotide sequence ID" value="NZ_CP124548.1"/>
</dbReference>
<keyword evidence="3" id="KW-1003">Cell membrane</keyword>
<gene>
    <name evidence="9" type="ORF">OHJ16_11995</name>
</gene>
<feature type="transmembrane region" description="Helical" evidence="7">
    <location>
        <begin position="83"/>
        <end position="102"/>
    </location>
</feature>
<keyword evidence="10" id="KW-1185">Reference proteome</keyword>
<organism evidence="9 10">
    <name type="scientific">Actinomyces israelii</name>
    <dbReference type="NCBI Taxonomy" id="1659"/>
    <lineage>
        <taxon>Bacteria</taxon>
        <taxon>Bacillati</taxon>
        <taxon>Actinomycetota</taxon>
        <taxon>Actinomycetes</taxon>
        <taxon>Actinomycetales</taxon>
        <taxon>Actinomycetaceae</taxon>
        <taxon>Actinomyces</taxon>
    </lineage>
</organism>
<keyword evidence="5 7" id="KW-1133">Transmembrane helix</keyword>
<dbReference type="CDD" id="cd06174">
    <property type="entry name" value="MFS"/>
    <property type="match status" value="1"/>
</dbReference>
<feature type="transmembrane region" description="Helical" evidence="7">
    <location>
        <begin position="184"/>
        <end position="207"/>
    </location>
</feature>
<keyword evidence="6 7" id="KW-0472">Membrane</keyword>
<dbReference type="PROSITE" id="PS50850">
    <property type="entry name" value="MFS"/>
    <property type="match status" value="1"/>
</dbReference>
<evidence type="ECO:0000256" key="4">
    <source>
        <dbReference type="ARBA" id="ARBA00022692"/>
    </source>
</evidence>
<feature type="transmembrane region" description="Helical" evidence="7">
    <location>
        <begin position="239"/>
        <end position="260"/>
    </location>
</feature>
<evidence type="ECO:0000313" key="9">
    <source>
        <dbReference type="EMBL" id="MCZ0858761.1"/>
    </source>
</evidence>
<keyword evidence="2" id="KW-0813">Transport</keyword>
<evidence type="ECO:0000256" key="1">
    <source>
        <dbReference type="ARBA" id="ARBA00004651"/>
    </source>
</evidence>
<dbReference type="PANTHER" id="PTHR23517">
    <property type="entry name" value="RESISTANCE PROTEIN MDTM, PUTATIVE-RELATED-RELATED"/>
    <property type="match status" value="1"/>
</dbReference>
<evidence type="ECO:0000256" key="3">
    <source>
        <dbReference type="ARBA" id="ARBA00022475"/>
    </source>
</evidence>
<evidence type="ECO:0000256" key="2">
    <source>
        <dbReference type="ARBA" id="ARBA00022448"/>
    </source>
</evidence>
<feature type="transmembrane region" description="Helical" evidence="7">
    <location>
        <begin position="336"/>
        <end position="356"/>
    </location>
</feature>
<comment type="caution">
    <text evidence="9">The sequence shown here is derived from an EMBL/GenBank/DDBJ whole genome shotgun (WGS) entry which is preliminary data.</text>
</comment>
<dbReference type="Gene3D" id="1.20.1250.20">
    <property type="entry name" value="MFS general substrate transporter like domains"/>
    <property type="match status" value="2"/>
</dbReference>
<sequence>MSAFMNRYGFTRASLLRFVFITANAELIYMFWNLRTSLTTPLMAAFGIDKSQLGVIAGLQGFIMLFLTIPLGWAGDRFKTHHVMIVSSVVSGAVAIALALMVPVSPSGFWIVVGGYGLMLVFTEAIYKTTNFKAISMTTDDTHQAAVFGLFEMGRGIITFIEGALSLTIFQWMGGALAGHEVAAMRWTMIISAGITLLSALLVFFAFPRSARIRARTAGDKQESFTVKDLLSALRIPDVWITGLAASCAYGVFVMCATLLNTYLVDVYGLPAVVAGSMGLIISAARIVAPGAAGQLADRRFRSSAHLFWILFAIMAAMLFLEVVLPKPSSPTPTSLGLLVPAFAVIFTAAFCCYMIRGIYYSPIGEAGIPTRVRASAMSAATTIGYTPALYGTYWFGSIIDRNEAAGDIVRGYNIVFMILGAYAVLGVVFALVLRRRWDARAARRGAEREDIGAS</sequence>
<dbReference type="InterPro" id="IPR050171">
    <property type="entry name" value="MFS_Transporters"/>
</dbReference>
<dbReference type="EMBL" id="JAPTMY010000029">
    <property type="protein sequence ID" value="MCZ0858761.1"/>
    <property type="molecule type" value="Genomic_DNA"/>
</dbReference>
<evidence type="ECO:0000256" key="6">
    <source>
        <dbReference type="ARBA" id="ARBA00023136"/>
    </source>
</evidence>
<feature type="transmembrane region" description="Helical" evidence="7">
    <location>
        <begin position="52"/>
        <end position="71"/>
    </location>
</feature>
<feature type="transmembrane region" description="Helical" evidence="7">
    <location>
        <begin position="272"/>
        <end position="293"/>
    </location>
</feature>
<dbReference type="InterPro" id="IPR020846">
    <property type="entry name" value="MFS_dom"/>
</dbReference>
<dbReference type="Proteomes" id="UP001072034">
    <property type="component" value="Unassembled WGS sequence"/>
</dbReference>
<feature type="transmembrane region" description="Helical" evidence="7">
    <location>
        <begin position="377"/>
        <end position="395"/>
    </location>
</feature>
<proteinExistence type="predicted"/>
<protein>
    <submittedName>
        <fullName evidence="9">MFS transporter</fullName>
    </submittedName>
</protein>
<evidence type="ECO:0000256" key="7">
    <source>
        <dbReference type="SAM" id="Phobius"/>
    </source>
</evidence>
<dbReference type="SUPFAM" id="SSF103473">
    <property type="entry name" value="MFS general substrate transporter"/>
    <property type="match status" value="1"/>
</dbReference>